<evidence type="ECO:0000313" key="6">
    <source>
        <dbReference type="EMBL" id="EAU68900.1"/>
    </source>
</evidence>
<dbReference type="Gene3D" id="3.40.30.10">
    <property type="entry name" value="Glutaredoxin"/>
    <property type="match status" value="1"/>
</dbReference>
<dbReference type="Pfam" id="PF02630">
    <property type="entry name" value="SCO1-SenC"/>
    <property type="match status" value="1"/>
</dbReference>
<feature type="binding site" evidence="2">
    <location>
        <position position="76"/>
    </location>
    <ligand>
        <name>Cu cation</name>
        <dbReference type="ChEBI" id="CHEBI:23378"/>
    </ligand>
</feature>
<sequence>MMNAPLQALLLLLISSTCPALALAQGTARVPAPDPQALRIQVPDVPLVNQHGQQVRLWSDLVRGQTVAINFIFTRCKTICSPMTATLARVQKELGPDSPVRFISITWTWPMTPPSASPTSPSPSPPDPTGPSSPASRPW</sequence>
<accession>Q09AY5</accession>
<feature type="region of interest" description="Disordered" evidence="4">
    <location>
        <begin position="113"/>
        <end position="139"/>
    </location>
</feature>
<feature type="binding site" evidence="2">
    <location>
        <position position="80"/>
    </location>
    <ligand>
        <name>Cu cation</name>
        <dbReference type="ChEBI" id="CHEBI:23378"/>
    </ligand>
</feature>
<gene>
    <name evidence="6" type="ORF">STIAU_6863</name>
</gene>
<dbReference type="SUPFAM" id="SSF52833">
    <property type="entry name" value="Thioredoxin-like"/>
    <property type="match status" value="1"/>
</dbReference>
<dbReference type="Proteomes" id="UP000032702">
    <property type="component" value="Unassembled WGS sequence"/>
</dbReference>
<keyword evidence="5" id="KW-0732">Signal</keyword>
<dbReference type="EMBL" id="AAMD01000011">
    <property type="protein sequence ID" value="EAU68900.1"/>
    <property type="molecule type" value="Genomic_DNA"/>
</dbReference>
<comment type="caution">
    <text evidence="6">The sequence shown here is derived from an EMBL/GenBank/DDBJ whole genome shotgun (WGS) entry which is preliminary data.</text>
</comment>
<dbReference type="InterPro" id="IPR003782">
    <property type="entry name" value="SCO1/SenC"/>
</dbReference>
<organism evidence="6 7">
    <name type="scientific">Stigmatella aurantiaca (strain DW4/3-1)</name>
    <dbReference type="NCBI Taxonomy" id="378806"/>
    <lineage>
        <taxon>Bacteria</taxon>
        <taxon>Pseudomonadati</taxon>
        <taxon>Myxococcota</taxon>
        <taxon>Myxococcia</taxon>
        <taxon>Myxococcales</taxon>
        <taxon>Cystobacterineae</taxon>
        <taxon>Archangiaceae</taxon>
        <taxon>Stigmatella</taxon>
    </lineage>
</organism>
<dbReference type="CDD" id="cd02968">
    <property type="entry name" value="SCO"/>
    <property type="match status" value="1"/>
</dbReference>
<keyword evidence="3" id="KW-1015">Disulfide bond</keyword>
<evidence type="ECO:0000256" key="3">
    <source>
        <dbReference type="PIRSR" id="PIRSR603782-2"/>
    </source>
</evidence>
<name>Q09AY5_STIAD</name>
<comment type="similarity">
    <text evidence="1">Belongs to the SCO1/2 family.</text>
</comment>
<feature type="disulfide bond" description="Redox-active" evidence="3">
    <location>
        <begin position="76"/>
        <end position="80"/>
    </location>
</feature>
<dbReference type="InterPro" id="IPR036249">
    <property type="entry name" value="Thioredoxin-like_sf"/>
</dbReference>
<dbReference type="RefSeq" id="WP_002611451.1">
    <property type="nucleotide sequence ID" value="NZ_AAMD01000011.1"/>
</dbReference>
<feature type="signal peptide" evidence="5">
    <location>
        <begin position="1"/>
        <end position="22"/>
    </location>
</feature>
<keyword evidence="2" id="KW-0186">Copper</keyword>
<dbReference type="GO" id="GO:0046872">
    <property type="term" value="F:metal ion binding"/>
    <property type="evidence" value="ECO:0007669"/>
    <property type="project" value="UniProtKB-KW"/>
</dbReference>
<dbReference type="AlphaFoldDB" id="Q09AY5"/>
<protein>
    <submittedName>
        <fullName evidence="6">Electron transport protein SCO1/SenC</fullName>
    </submittedName>
</protein>
<evidence type="ECO:0000256" key="2">
    <source>
        <dbReference type="PIRSR" id="PIRSR603782-1"/>
    </source>
</evidence>
<evidence type="ECO:0000256" key="5">
    <source>
        <dbReference type="SAM" id="SignalP"/>
    </source>
</evidence>
<feature type="chain" id="PRO_5004167451" evidence="5">
    <location>
        <begin position="23"/>
        <end position="139"/>
    </location>
</feature>
<evidence type="ECO:0000313" key="7">
    <source>
        <dbReference type="Proteomes" id="UP000032702"/>
    </source>
</evidence>
<reference evidence="6 7" key="1">
    <citation type="submission" date="2006-04" db="EMBL/GenBank/DDBJ databases">
        <authorList>
            <person name="Nierman W.C."/>
        </authorList>
    </citation>
    <scope>NUCLEOTIDE SEQUENCE [LARGE SCALE GENOMIC DNA]</scope>
    <source>
        <strain evidence="6 7">DW4/3-1</strain>
    </source>
</reference>
<feature type="compositionally biased region" description="Pro residues" evidence="4">
    <location>
        <begin position="113"/>
        <end position="131"/>
    </location>
</feature>
<evidence type="ECO:0000256" key="1">
    <source>
        <dbReference type="ARBA" id="ARBA00010996"/>
    </source>
</evidence>
<proteinExistence type="inferred from homology"/>
<keyword evidence="2" id="KW-0479">Metal-binding</keyword>
<evidence type="ECO:0000256" key="4">
    <source>
        <dbReference type="SAM" id="MobiDB-lite"/>
    </source>
</evidence>